<dbReference type="Proteomes" id="UP001589832">
    <property type="component" value="Unassembled WGS sequence"/>
</dbReference>
<gene>
    <name evidence="1" type="ORF">ACFFGA_15475</name>
</gene>
<keyword evidence="2" id="KW-1185">Reference proteome</keyword>
<reference evidence="1 2" key="1">
    <citation type="submission" date="2024-09" db="EMBL/GenBank/DDBJ databases">
        <authorList>
            <person name="Sun Q."/>
            <person name="Mori K."/>
        </authorList>
    </citation>
    <scope>NUCLEOTIDE SEQUENCE [LARGE SCALE GENOMIC DNA]</scope>
    <source>
        <strain evidence="1 2">NCAIM B.02481</strain>
    </source>
</reference>
<organism evidence="1 2">
    <name type="scientific">Winogradskyella pulchriflava</name>
    <dbReference type="NCBI Taxonomy" id="1110688"/>
    <lineage>
        <taxon>Bacteria</taxon>
        <taxon>Pseudomonadati</taxon>
        <taxon>Bacteroidota</taxon>
        <taxon>Flavobacteriia</taxon>
        <taxon>Flavobacteriales</taxon>
        <taxon>Flavobacteriaceae</taxon>
        <taxon>Winogradskyella</taxon>
    </lineage>
</organism>
<proteinExistence type="predicted"/>
<protein>
    <submittedName>
        <fullName evidence="1">Uncharacterized protein</fullName>
    </submittedName>
</protein>
<dbReference type="RefSeq" id="WP_386065427.1">
    <property type="nucleotide sequence ID" value="NZ_JBHLTQ010000019.1"/>
</dbReference>
<accession>A0ABV6QCL6</accession>
<dbReference type="EMBL" id="JBHLTQ010000019">
    <property type="protein sequence ID" value="MFC0605957.1"/>
    <property type="molecule type" value="Genomic_DNA"/>
</dbReference>
<comment type="caution">
    <text evidence="1">The sequence shown here is derived from an EMBL/GenBank/DDBJ whole genome shotgun (WGS) entry which is preliminary data.</text>
</comment>
<sequence>MLKTIVLLFTVQLSFSQAWMTNLDIAQRLALVENKMVLMVWEGTTEYPYPVFVNDDSGRRVFISNLFVDEEISPLIWKHFVPVIVNEDRYGVLYAKIKGKRSQKYIEKFNDNSIKIMDANGNILNASDFYYEDLQNITTLIQKYGLNTGYITPELRGYHTEKDFYSSYFLASKYMDYSMYSIEQLRPDLIALSSIYLNEARRFTNKESPEDKQMLQQRCDLLEIQQSLLLKRPKKVLRYLKKIDADEITNANSEFIAFLYYTAYMCRQDADKAEKWKSKISSVNLKKAQMLINLNS</sequence>
<name>A0ABV6QCL6_9FLAO</name>
<evidence type="ECO:0000313" key="1">
    <source>
        <dbReference type="EMBL" id="MFC0605957.1"/>
    </source>
</evidence>
<evidence type="ECO:0000313" key="2">
    <source>
        <dbReference type="Proteomes" id="UP001589832"/>
    </source>
</evidence>